<reference evidence="2" key="1">
    <citation type="submission" date="2013-06" db="EMBL/GenBank/DDBJ databases">
        <authorList>
            <person name="Zhao Q."/>
        </authorList>
    </citation>
    <scope>NUCLEOTIDE SEQUENCE</scope>
    <source>
        <strain evidence="2">cv. W1943</strain>
    </source>
</reference>
<keyword evidence="2" id="KW-1185">Reference proteome</keyword>
<sequence>MAIPPSPPRRRRRITSSRRRPFTLPHLLLVTIPPSAPRDPSPPRRHGSCIFRYPSRRHWDSSPPQAIDPACDKGTFTLLLILRY</sequence>
<dbReference type="EnsemblPlants" id="ORUFI03G06740.1">
    <property type="protein sequence ID" value="ORUFI03G06740.1"/>
    <property type="gene ID" value="ORUFI03G06740"/>
</dbReference>
<organism evidence="1 2">
    <name type="scientific">Oryza rufipogon</name>
    <name type="common">Brownbeard rice</name>
    <name type="synonym">Asian wild rice</name>
    <dbReference type="NCBI Taxonomy" id="4529"/>
    <lineage>
        <taxon>Eukaryota</taxon>
        <taxon>Viridiplantae</taxon>
        <taxon>Streptophyta</taxon>
        <taxon>Embryophyta</taxon>
        <taxon>Tracheophyta</taxon>
        <taxon>Spermatophyta</taxon>
        <taxon>Magnoliopsida</taxon>
        <taxon>Liliopsida</taxon>
        <taxon>Poales</taxon>
        <taxon>Poaceae</taxon>
        <taxon>BOP clade</taxon>
        <taxon>Oryzoideae</taxon>
        <taxon>Oryzeae</taxon>
        <taxon>Oryzinae</taxon>
        <taxon>Oryza</taxon>
    </lineage>
</organism>
<evidence type="ECO:0000313" key="1">
    <source>
        <dbReference type="EnsemblPlants" id="ORUFI03G06740.1"/>
    </source>
</evidence>
<protein>
    <submittedName>
        <fullName evidence="1">Uncharacterized protein</fullName>
    </submittedName>
</protein>
<dbReference type="Proteomes" id="UP000008022">
    <property type="component" value="Unassembled WGS sequence"/>
</dbReference>
<reference evidence="1" key="2">
    <citation type="submission" date="2015-06" db="UniProtKB">
        <authorList>
            <consortium name="EnsemblPlants"/>
        </authorList>
    </citation>
    <scope>IDENTIFICATION</scope>
</reference>
<dbReference type="AlphaFoldDB" id="A0A0E0NQX2"/>
<name>A0A0E0NQX2_ORYRU</name>
<dbReference type="HOGENOM" id="CLU_173583_0_0_1"/>
<evidence type="ECO:0000313" key="2">
    <source>
        <dbReference type="Proteomes" id="UP000008022"/>
    </source>
</evidence>
<proteinExistence type="predicted"/>
<accession>A0A0E0NQX2</accession>
<dbReference type="OMA" id="QAIDPAC"/>
<dbReference type="Gramene" id="ORUFI03G06740.1">
    <property type="protein sequence ID" value="ORUFI03G06740.1"/>
    <property type="gene ID" value="ORUFI03G06740"/>
</dbReference>